<dbReference type="Proteomes" id="UP001188597">
    <property type="component" value="Unassembled WGS sequence"/>
</dbReference>
<organism evidence="2 3">
    <name type="scientific">Escallonia herrerae</name>
    <dbReference type="NCBI Taxonomy" id="1293975"/>
    <lineage>
        <taxon>Eukaryota</taxon>
        <taxon>Viridiplantae</taxon>
        <taxon>Streptophyta</taxon>
        <taxon>Embryophyta</taxon>
        <taxon>Tracheophyta</taxon>
        <taxon>Spermatophyta</taxon>
        <taxon>Magnoliopsida</taxon>
        <taxon>eudicotyledons</taxon>
        <taxon>Gunneridae</taxon>
        <taxon>Pentapetalae</taxon>
        <taxon>asterids</taxon>
        <taxon>campanulids</taxon>
        <taxon>Escalloniales</taxon>
        <taxon>Escalloniaceae</taxon>
        <taxon>Escallonia</taxon>
    </lineage>
</organism>
<dbReference type="AlphaFoldDB" id="A0AA88WRE5"/>
<dbReference type="EMBL" id="JAVXUP010000258">
    <property type="protein sequence ID" value="KAK3032736.1"/>
    <property type="molecule type" value="Genomic_DNA"/>
</dbReference>
<evidence type="ECO:0000313" key="2">
    <source>
        <dbReference type="EMBL" id="KAK3032736.1"/>
    </source>
</evidence>
<feature type="region of interest" description="Disordered" evidence="1">
    <location>
        <begin position="1"/>
        <end position="26"/>
    </location>
</feature>
<reference evidence="2" key="1">
    <citation type="submission" date="2022-12" db="EMBL/GenBank/DDBJ databases">
        <title>Draft genome assemblies for two species of Escallonia (Escalloniales).</title>
        <authorList>
            <person name="Chanderbali A."/>
            <person name="Dervinis C."/>
            <person name="Anghel I."/>
            <person name="Soltis D."/>
            <person name="Soltis P."/>
            <person name="Zapata F."/>
        </authorList>
    </citation>
    <scope>NUCLEOTIDE SEQUENCE</scope>
    <source>
        <strain evidence="2">UCBG64.0493</strain>
        <tissue evidence="2">Leaf</tissue>
    </source>
</reference>
<feature type="compositionally biased region" description="Basic and acidic residues" evidence="1">
    <location>
        <begin position="160"/>
        <end position="170"/>
    </location>
</feature>
<accession>A0AA88WRE5</accession>
<sequence>MASSSLNGRPGAAVQPSLPPLPSYRGKEIPVIRSPTLQSFKPEVLRLNAVRILLGEISKVLVSEDHERNRDLRVNKIGIRVGKASRKKLATKAASATSGVKKPYRFRHGTAGDLKVSEEHRAADSQAALPEVRTRDRARLQDGPEVLELYHGGTVRGHQSMRDSCQEGHNHAQGYPASEEDPRCGGAQTSPYNRYGTDDIAKEQAMVSCSTAESEYQSVAYAVAESY</sequence>
<evidence type="ECO:0000256" key="1">
    <source>
        <dbReference type="SAM" id="MobiDB-lite"/>
    </source>
</evidence>
<keyword evidence="3" id="KW-1185">Reference proteome</keyword>
<comment type="caution">
    <text evidence="2">The sequence shown here is derived from an EMBL/GenBank/DDBJ whole genome shotgun (WGS) entry which is preliminary data.</text>
</comment>
<protein>
    <submittedName>
        <fullName evidence="2">Uncharacterized protein</fullName>
    </submittedName>
</protein>
<feature type="region of interest" description="Disordered" evidence="1">
    <location>
        <begin position="157"/>
        <end position="195"/>
    </location>
</feature>
<evidence type="ECO:0000313" key="3">
    <source>
        <dbReference type="Proteomes" id="UP001188597"/>
    </source>
</evidence>
<proteinExistence type="predicted"/>
<name>A0AA88WRE5_9ASTE</name>
<gene>
    <name evidence="2" type="ORF">RJ639_036920</name>
</gene>